<gene>
    <name evidence="2" type="ORF">RMCFA_3878</name>
</gene>
<dbReference type="RefSeq" id="WP_061264320.1">
    <property type="nucleotide sequence ID" value="NZ_BCSZ01000035.1"/>
</dbReference>
<dbReference type="Pfam" id="PF00561">
    <property type="entry name" value="Abhydrolase_1"/>
    <property type="match status" value="1"/>
</dbReference>
<dbReference type="GO" id="GO:0004806">
    <property type="term" value="F:triacylglycerol lipase activity"/>
    <property type="evidence" value="ECO:0007669"/>
    <property type="project" value="TreeGrafter"/>
</dbReference>
<comment type="caution">
    <text evidence="2">The sequence shown here is derived from an EMBL/GenBank/DDBJ whole genome shotgun (WGS) entry which is preliminary data.</text>
</comment>
<protein>
    <submittedName>
        <fullName evidence="2">Alpha/beta hydrolase fold protein</fullName>
    </submittedName>
</protein>
<feature type="domain" description="AB hydrolase-1" evidence="1">
    <location>
        <begin position="30"/>
        <end position="279"/>
    </location>
</feature>
<sequence length="302" mass="31850">MSESTVREQFATLPSGIRLCYRMDGPPDAPALLLLGGLGEDITAWSHHFVSQLIAHEYAVIRMDNRDCGRSTFVSSPPPSLLRQLLARPRGDAYTLADLATDSVGLLDHLGVDTVHVVGRSMGGMIAQTIAARFPARAATLTSIYSTTGHPRVGQPAASTKLILASPPPRNRTQAVRAHLRMTRHLAGTGYPIDELAEADHAGTTWDRTVGDAAAGMARQIQAIQASGDRTAELRTIVAPTLVINGNRDLIVDPSGGQATASAIPGARHLLIPGMGHHIPDSLADRVTAAISAHIRGSSGGQ</sequence>
<keyword evidence="2" id="KW-0378">Hydrolase</keyword>
<dbReference type="SUPFAM" id="SSF53474">
    <property type="entry name" value="alpha/beta-Hydrolases"/>
    <property type="match status" value="1"/>
</dbReference>
<dbReference type="AlphaFoldDB" id="A0A100WSW0"/>
<proteinExistence type="predicted"/>
<dbReference type="InterPro" id="IPR050471">
    <property type="entry name" value="AB_hydrolase"/>
</dbReference>
<dbReference type="EMBL" id="BCSZ01000035">
    <property type="protein sequence ID" value="GAT03766.1"/>
    <property type="molecule type" value="Genomic_DNA"/>
</dbReference>
<evidence type="ECO:0000313" key="3">
    <source>
        <dbReference type="Proteomes" id="UP000069705"/>
    </source>
</evidence>
<accession>A0A100WSW0</accession>
<evidence type="ECO:0000313" key="2">
    <source>
        <dbReference type="EMBL" id="GAT03766.1"/>
    </source>
</evidence>
<organism evidence="2 3">
    <name type="scientific">Mycolicibacterium fortuitum subsp. acetamidolyticum</name>
    <dbReference type="NCBI Taxonomy" id="144550"/>
    <lineage>
        <taxon>Bacteria</taxon>
        <taxon>Bacillati</taxon>
        <taxon>Actinomycetota</taxon>
        <taxon>Actinomycetes</taxon>
        <taxon>Mycobacteriales</taxon>
        <taxon>Mycobacteriaceae</taxon>
        <taxon>Mycolicibacterium</taxon>
    </lineage>
</organism>
<dbReference type="InterPro" id="IPR029058">
    <property type="entry name" value="AB_hydrolase_fold"/>
</dbReference>
<dbReference type="PANTHER" id="PTHR43433:SF5">
    <property type="entry name" value="AB HYDROLASE-1 DOMAIN-CONTAINING PROTEIN"/>
    <property type="match status" value="1"/>
</dbReference>
<evidence type="ECO:0000259" key="1">
    <source>
        <dbReference type="Pfam" id="PF00561"/>
    </source>
</evidence>
<reference evidence="3" key="2">
    <citation type="submission" date="2016-02" db="EMBL/GenBank/DDBJ databases">
        <title>Draft genome sequence of five rapidly growing Mycobacterium species.</title>
        <authorList>
            <person name="Katahira K."/>
            <person name="Gotou Y."/>
            <person name="Iida K."/>
            <person name="Ogura Y."/>
            <person name="Hayashi T."/>
        </authorList>
    </citation>
    <scope>NUCLEOTIDE SEQUENCE [LARGE SCALE GENOMIC DNA]</scope>
    <source>
        <strain evidence="3">JCM6368</strain>
    </source>
</reference>
<dbReference type="InterPro" id="IPR000073">
    <property type="entry name" value="AB_hydrolase_1"/>
</dbReference>
<dbReference type="PANTHER" id="PTHR43433">
    <property type="entry name" value="HYDROLASE, ALPHA/BETA FOLD FAMILY PROTEIN"/>
    <property type="match status" value="1"/>
</dbReference>
<dbReference type="GO" id="GO:0046503">
    <property type="term" value="P:glycerolipid catabolic process"/>
    <property type="evidence" value="ECO:0007669"/>
    <property type="project" value="TreeGrafter"/>
</dbReference>
<reference evidence="2 3" key="1">
    <citation type="journal article" date="2016" name="Genome Announc.">
        <title>Draft Genome Sequences of Five Rapidly Growing Mycobacterium Species, M. thermoresistibile, M. fortuitum subsp. acetamidolyticum, M. canariasense, M. brisbanense, and M. novocastrense.</title>
        <authorList>
            <person name="Katahira K."/>
            <person name="Ogura Y."/>
            <person name="Gotoh Y."/>
            <person name="Hayashi T."/>
        </authorList>
    </citation>
    <scope>NUCLEOTIDE SEQUENCE [LARGE SCALE GENOMIC DNA]</scope>
    <source>
        <strain evidence="2 3">JCM6368</strain>
    </source>
</reference>
<name>A0A100WSW0_MYCFO</name>
<dbReference type="Gene3D" id="3.40.50.1820">
    <property type="entry name" value="alpha/beta hydrolase"/>
    <property type="match status" value="1"/>
</dbReference>
<dbReference type="Proteomes" id="UP000069705">
    <property type="component" value="Unassembled WGS sequence"/>
</dbReference>